<evidence type="ECO:0000313" key="2">
    <source>
        <dbReference type="Proteomes" id="UP000827986"/>
    </source>
</evidence>
<accession>A0A9D3XA72</accession>
<gene>
    <name evidence="1" type="ORF">KIL84_021021</name>
</gene>
<comment type="caution">
    <text evidence="1">The sequence shown here is derived from an EMBL/GenBank/DDBJ whole genome shotgun (WGS) entry which is preliminary data.</text>
</comment>
<sequence length="114" mass="12646">MPLITPCLKRDWSPKSHGIVSVPTKFEEQEEGKKRFQDSCENTHTCTCVLLSTDQKNGPLYKSPWKLIRFVSTKANSLSVKAFHTCPTQAVLTTPSPCTVYCAAVSLSCQPLNN</sequence>
<evidence type="ECO:0000313" key="1">
    <source>
        <dbReference type="EMBL" id="KAH1176287.1"/>
    </source>
</evidence>
<protein>
    <submittedName>
        <fullName evidence="1">Uncharacterized protein</fullName>
    </submittedName>
</protein>
<dbReference type="EMBL" id="JAHDVG010000475">
    <property type="protein sequence ID" value="KAH1176287.1"/>
    <property type="molecule type" value="Genomic_DNA"/>
</dbReference>
<reference evidence="1" key="1">
    <citation type="submission" date="2021-09" db="EMBL/GenBank/DDBJ databases">
        <title>The genome of Mauremys mutica provides insights into the evolution of semi-aquatic lifestyle.</title>
        <authorList>
            <person name="Gong S."/>
            <person name="Gao Y."/>
        </authorList>
    </citation>
    <scope>NUCLEOTIDE SEQUENCE</scope>
    <source>
        <strain evidence="1">MM-2020</strain>
        <tissue evidence="1">Muscle</tissue>
    </source>
</reference>
<keyword evidence="2" id="KW-1185">Reference proteome</keyword>
<proteinExistence type="predicted"/>
<organism evidence="1 2">
    <name type="scientific">Mauremys mutica</name>
    <name type="common">yellowpond turtle</name>
    <dbReference type="NCBI Taxonomy" id="74926"/>
    <lineage>
        <taxon>Eukaryota</taxon>
        <taxon>Metazoa</taxon>
        <taxon>Chordata</taxon>
        <taxon>Craniata</taxon>
        <taxon>Vertebrata</taxon>
        <taxon>Euteleostomi</taxon>
        <taxon>Archelosauria</taxon>
        <taxon>Testudinata</taxon>
        <taxon>Testudines</taxon>
        <taxon>Cryptodira</taxon>
        <taxon>Durocryptodira</taxon>
        <taxon>Testudinoidea</taxon>
        <taxon>Geoemydidae</taxon>
        <taxon>Geoemydinae</taxon>
        <taxon>Mauremys</taxon>
    </lineage>
</organism>
<name>A0A9D3XA72_9SAUR</name>
<dbReference type="AlphaFoldDB" id="A0A9D3XA72"/>
<dbReference type="Proteomes" id="UP000827986">
    <property type="component" value="Unassembled WGS sequence"/>
</dbReference>